<name>A0ACB8CZM6_DERSI</name>
<organism evidence="1 2">
    <name type="scientific">Dermacentor silvarum</name>
    <name type="common">Tick</name>
    <dbReference type="NCBI Taxonomy" id="543639"/>
    <lineage>
        <taxon>Eukaryota</taxon>
        <taxon>Metazoa</taxon>
        <taxon>Ecdysozoa</taxon>
        <taxon>Arthropoda</taxon>
        <taxon>Chelicerata</taxon>
        <taxon>Arachnida</taxon>
        <taxon>Acari</taxon>
        <taxon>Parasitiformes</taxon>
        <taxon>Ixodida</taxon>
        <taxon>Ixodoidea</taxon>
        <taxon>Ixodidae</taxon>
        <taxon>Rhipicephalinae</taxon>
        <taxon>Dermacentor</taxon>
    </lineage>
</organism>
<proteinExistence type="predicted"/>
<dbReference type="Proteomes" id="UP000821865">
    <property type="component" value="Chromosome 4"/>
</dbReference>
<dbReference type="EMBL" id="CM023473">
    <property type="protein sequence ID" value="KAH7954546.1"/>
    <property type="molecule type" value="Genomic_DNA"/>
</dbReference>
<evidence type="ECO:0000313" key="2">
    <source>
        <dbReference type="Proteomes" id="UP000821865"/>
    </source>
</evidence>
<reference evidence="1" key="1">
    <citation type="submission" date="2020-05" db="EMBL/GenBank/DDBJ databases">
        <title>Large-scale comparative analyses of tick genomes elucidate their genetic diversity and vector capacities.</title>
        <authorList>
            <person name="Jia N."/>
            <person name="Wang J."/>
            <person name="Shi W."/>
            <person name="Du L."/>
            <person name="Sun Y."/>
            <person name="Zhan W."/>
            <person name="Jiang J."/>
            <person name="Wang Q."/>
            <person name="Zhang B."/>
            <person name="Ji P."/>
            <person name="Sakyi L.B."/>
            <person name="Cui X."/>
            <person name="Yuan T."/>
            <person name="Jiang B."/>
            <person name="Yang W."/>
            <person name="Lam T.T.-Y."/>
            <person name="Chang Q."/>
            <person name="Ding S."/>
            <person name="Wang X."/>
            <person name="Zhu J."/>
            <person name="Ruan X."/>
            <person name="Zhao L."/>
            <person name="Wei J."/>
            <person name="Que T."/>
            <person name="Du C."/>
            <person name="Cheng J."/>
            <person name="Dai P."/>
            <person name="Han X."/>
            <person name="Huang E."/>
            <person name="Gao Y."/>
            <person name="Liu J."/>
            <person name="Shao H."/>
            <person name="Ye R."/>
            <person name="Li L."/>
            <person name="Wei W."/>
            <person name="Wang X."/>
            <person name="Wang C."/>
            <person name="Yang T."/>
            <person name="Huo Q."/>
            <person name="Li W."/>
            <person name="Guo W."/>
            <person name="Chen H."/>
            <person name="Zhou L."/>
            <person name="Ni X."/>
            <person name="Tian J."/>
            <person name="Zhou Y."/>
            <person name="Sheng Y."/>
            <person name="Liu T."/>
            <person name="Pan Y."/>
            <person name="Xia L."/>
            <person name="Li J."/>
            <person name="Zhao F."/>
            <person name="Cao W."/>
        </authorList>
    </citation>
    <scope>NUCLEOTIDE SEQUENCE</scope>
    <source>
        <strain evidence="1">Dsil-2018</strain>
    </source>
</reference>
<accession>A0ACB8CZM6</accession>
<comment type="caution">
    <text evidence="1">The sequence shown here is derived from an EMBL/GenBank/DDBJ whole genome shotgun (WGS) entry which is preliminary data.</text>
</comment>
<evidence type="ECO:0000313" key="1">
    <source>
        <dbReference type="EMBL" id="KAH7954546.1"/>
    </source>
</evidence>
<gene>
    <name evidence="1" type="ORF">HPB49_019762</name>
</gene>
<keyword evidence="2" id="KW-1185">Reference proteome</keyword>
<sequence>MRPEVSSRTRDSFTWIRALRRCYPNDEFLIGGDFNAKHPQWGYDYHTPRGTALVDATETTDLVLANDTDYTTRAALHSGQRNTTLDLTLSTPDIVKDWRCDPDAWGSDHYPLWITLNMGRKCAAGRTVRTIRWDAYRRAFSVQPKTASVRERASHALRMATTETERKGSRPHCGFKGCGRCCPLQSRKPRTRRRAAAYKVCVLARAVRSSEQRERAPGAAAASNTLPSSASRSTFVVHPHFSDETTSKREPRSFPAPRLRYEAAGRAGKTGGPLFFDRPAAEGEGGRACSVPACLVSSGLLPSRPFSGSRGVAAAAAPTSSRTLIAGKEDSRARHLYDE</sequence>
<protein>
    <submittedName>
        <fullName evidence="1">Uncharacterized protein</fullName>
    </submittedName>
</protein>